<evidence type="ECO:0000313" key="2">
    <source>
        <dbReference type="EMBL" id="HJB97402.1"/>
    </source>
</evidence>
<dbReference type="GO" id="GO:0008233">
    <property type="term" value="F:peptidase activity"/>
    <property type="evidence" value="ECO:0007669"/>
    <property type="project" value="UniProtKB-KW"/>
</dbReference>
<reference evidence="2" key="2">
    <citation type="submission" date="2021-04" db="EMBL/GenBank/DDBJ databases">
        <authorList>
            <person name="Gilroy R."/>
        </authorList>
    </citation>
    <scope>NUCLEOTIDE SEQUENCE</scope>
    <source>
        <strain evidence="2">CHK185-1770</strain>
    </source>
</reference>
<dbReference type="EMBL" id="DWXG01000018">
    <property type="protein sequence ID" value="HJB97402.1"/>
    <property type="molecule type" value="Genomic_DNA"/>
</dbReference>
<protein>
    <submittedName>
        <fullName evidence="2">Serine protease</fullName>
    </submittedName>
</protein>
<dbReference type="Gene3D" id="2.40.10.10">
    <property type="entry name" value="Trypsin-like serine proteases"/>
    <property type="match status" value="2"/>
</dbReference>
<keyword evidence="1" id="KW-0732">Signal</keyword>
<dbReference type="Pfam" id="PF13365">
    <property type="entry name" value="Trypsin_2"/>
    <property type="match status" value="1"/>
</dbReference>
<evidence type="ECO:0000256" key="1">
    <source>
        <dbReference type="ARBA" id="ARBA00022729"/>
    </source>
</evidence>
<dbReference type="InterPro" id="IPR009003">
    <property type="entry name" value="Peptidase_S1_PA"/>
</dbReference>
<dbReference type="AlphaFoldDB" id="A0A9D2MVC1"/>
<keyword evidence="2" id="KW-0378">Hydrolase</keyword>
<name>A0A9D2MVC1_9FIRM</name>
<proteinExistence type="predicted"/>
<accession>A0A9D2MVC1</accession>
<dbReference type="PANTHER" id="PTHR15462:SF8">
    <property type="entry name" value="SERINE PROTEASE"/>
    <property type="match status" value="1"/>
</dbReference>
<comment type="caution">
    <text evidence="2">The sequence shown here is derived from an EMBL/GenBank/DDBJ whole genome shotgun (WGS) entry which is preliminary data.</text>
</comment>
<dbReference type="InterPro" id="IPR043504">
    <property type="entry name" value="Peptidase_S1_PA_chymotrypsin"/>
</dbReference>
<dbReference type="PANTHER" id="PTHR15462">
    <property type="entry name" value="SERINE PROTEASE"/>
    <property type="match status" value="1"/>
</dbReference>
<keyword evidence="2" id="KW-0645">Protease</keyword>
<evidence type="ECO:0000313" key="3">
    <source>
        <dbReference type="Proteomes" id="UP000826793"/>
    </source>
</evidence>
<sequence>MTQTAYAAEEDEYIPTQISVSAGSGGCYQYNEETGDFDYIPADGLEDLKLTPEGQSELQGTQTVSPKAVIGADNRSIVTNPSGVLASTCLIGARFGNLVQHGTGWLINNQYLVTAAHVVCIKGDGTSNYGVADHVAVYVGASGGTSKQYRKGHVFAYGGNYEYGNNYFSAGMFDDWAVVKLDDPVTVSVSYLGLRPVNSKSEMSSGENAYSTQGYPCDKNGCDEPGVVWDNSWMYRTSGKIMANKERYLDMVSTNLDMAPGQSGSPVWRTASDGSKVEAMVISTTYYMGNPTNCLILINDWLYNYLTTNCKA</sequence>
<dbReference type="InterPro" id="IPR050966">
    <property type="entry name" value="Glutamyl_endopeptidase"/>
</dbReference>
<organism evidence="2 3">
    <name type="scientific">Candidatus Acutalibacter pullicola</name>
    <dbReference type="NCBI Taxonomy" id="2838417"/>
    <lineage>
        <taxon>Bacteria</taxon>
        <taxon>Bacillati</taxon>
        <taxon>Bacillota</taxon>
        <taxon>Clostridia</taxon>
        <taxon>Eubacteriales</taxon>
        <taxon>Acutalibacteraceae</taxon>
        <taxon>Acutalibacter</taxon>
    </lineage>
</organism>
<dbReference type="SUPFAM" id="SSF50494">
    <property type="entry name" value="Trypsin-like serine proteases"/>
    <property type="match status" value="1"/>
</dbReference>
<reference evidence="2" key="1">
    <citation type="journal article" date="2021" name="PeerJ">
        <title>Extensive microbial diversity within the chicken gut microbiome revealed by metagenomics and culture.</title>
        <authorList>
            <person name="Gilroy R."/>
            <person name="Ravi A."/>
            <person name="Getino M."/>
            <person name="Pursley I."/>
            <person name="Horton D.L."/>
            <person name="Alikhan N.F."/>
            <person name="Baker D."/>
            <person name="Gharbi K."/>
            <person name="Hall N."/>
            <person name="Watson M."/>
            <person name="Adriaenssens E.M."/>
            <person name="Foster-Nyarko E."/>
            <person name="Jarju S."/>
            <person name="Secka A."/>
            <person name="Antonio M."/>
            <person name="Oren A."/>
            <person name="Chaudhuri R.R."/>
            <person name="La Ragione R."/>
            <person name="Hildebrand F."/>
            <person name="Pallen M.J."/>
        </authorList>
    </citation>
    <scope>NUCLEOTIDE SEQUENCE</scope>
    <source>
        <strain evidence="2">CHK185-1770</strain>
    </source>
</reference>
<gene>
    <name evidence="2" type="ORF">H9710_02350</name>
</gene>
<dbReference type="GO" id="GO:0006508">
    <property type="term" value="P:proteolysis"/>
    <property type="evidence" value="ECO:0007669"/>
    <property type="project" value="UniProtKB-KW"/>
</dbReference>
<dbReference type="Proteomes" id="UP000826793">
    <property type="component" value="Unassembled WGS sequence"/>
</dbReference>